<accession>A0A6P1TM57</accession>
<dbReference type="RefSeq" id="WP_161837587.1">
    <property type="nucleotide sequence ID" value="NZ_CP048000.1"/>
</dbReference>
<dbReference type="AlphaFoldDB" id="A0A6P1TM57"/>
<organism evidence="2 3">
    <name type="scientific">Anaerocolumna sedimenticola</name>
    <dbReference type="NCBI Taxonomy" id="2696063"/>
    <lineage>
        <taxon>Bacteria</taxon>
        <taxon>Bacillati</taxon>
        <taxon>Bacillota</taxon>
        <taxon>Clostridia</taxon>
        <taxon>Lachnospirales</taxon>
        <taxon>Lachnospiraceae</taxon>
        <taxon>Anaerocolumna</taxon>
    </lineage>
</organism>
<name>A0A6P1TM57_9FIRM</name>
<dbReference type="PROSITE" id="PS51257">
    <property type="entry name" value="PROKAR_LIPOPROTEIN"/>
    <property type="match status" value="1"/>
</dbReference>
<dbReference type="KEGG" id="anr:Ana3638_08200"/>
<protein>
    <recommendedName>
        <fullName evidence="4">GerMN domain-containing protein</fullName>
    </recommendedName>
</protein>
<proteinExistence type="predicted"/>
<evidence type="ECO:0000313" key="2">
    <source>
        <dbReference type="EMBL" id="QHQ60755.1"/>
    </source>
</evidence>
<evidence type="ECO:0000256" key="1">
    <source>
        <dbReference type="SAM" id="SignalP"/>
    </source>
</evidence>
<dbReference type="EMBL" id="CP048000">
    <property type="protein sequence ID" value="QHQ60755.1"/>
    <property type="molecule type" value="Genomic_DNA"/>
</dbReference>
<feature type="signal peptide" evidence="1">
    <location>
        <begin position="1"/>
        <end position="18"/>
    </location>
</feature>
<evidence type="ECO:0000313" key="3">
    <source>
        <dbReference type="Proteomes" id="UP000464314"/>
    </source>
</evidence>
<evidence type="ECO:0008006" key="4">
    <source>
        <dbReference type="Google" id="ProtNLM"/>
    </source>
</evidence>
<dbReference type="Proteomes" id="UP000464314">
    <property type="component" value="Chromosome"/>
</dbReference>
<reference evidence="2 3" key="1">
    <citation type="submission" date="2020-01" db="EMBL/GenBank/DDBJ databases">
        <title>Genome analysis of Anaerocolumna sp. CBA3638.</title>
        <authorList>
            <person name="Kim J."/>
            <person name="Roh S.W."/>
        </authorList>
    </citation>
    <scope>NUCLEOTIDE SEQUENCE [LARGE SCALE GENOMIC DNA]</scope>
    <source>
        <strain evidence="2 3">CBA3638</strain>
    </source>
</reference>
<feature type="chain" id="PRO_5038897292" description="GerMN domain-containing protein" evidence="1">
    <location>
        <begin position="19"/>
        <end position="210"/>
    </location>
</feature>
<keyword evidence="3" id="KW-1185">Reference proteome</keyword>
<keyword evidence="1" id="KW-0732">Signal</keyword>
<sequence>MKQIKVIFILLCFTFLVGCNTKDKASTGTISKSTDYIAPKPASAAPTVKPLFIFPAPDVILLSSAPAASVAPTADKNTVTDEKLDITLYIYGPDDYDNPIEKKIIQVSKVLYETDLPQALNLIFAETDIRFNSAKVDPTSKCITVDIPQEVADKFNAGSCAGIILMNELTNTLLNLPDINSAVVTVDGIKDTYADHYSFEGIFTKEKELG</sequence>
<gene>
    <name evidence="2" type="ORF">Ana3638_08200</name>
</gene>